<evidence type="ECO:0000313" key="2">
    <source>
        <dbReference type="EMBL" id="OWF38051.1"/>
    </source>
</evidence>
<keyword evidence="1" id="KW-0812">Transmembrane</keyword>
<sequence length="270" mass="29901">MFLCLDIRPSQDTYVYYIGTEFESFLNDALYGTINSTVTTAEVCNRAEPLDGSSAVMLVKNTSSIQGIPCPPSTFFTYNSLSFVDGINIKRCPLSRLDVCEDSTRMRFDINSTCGTAIATSADFSCLYYVDSGNTTYLYMETDDRNMMSLQHNIVCVEIENVQEGIILKMYPEYCNDLMTAHPILSLQLTSTEKCQGDFTVAATTRAPLSTPSSGDRSFTVYFVIGGVVVLCIATAVIIATAISRQKMCFQCRLQPQLPENGQQFTDLNN</sequence>
<evidence type="ECO:0000256" key="1">
    <source>
        <dbReference type="SAM" id="Phobius"/>
    </source>
</evidence>
<reference evidence="2 3" key="1">
    <citation type="journal article" date="2017" name="Nat. Ecol. Evol.">
        <title>Scallop genome provides insights into evolution of bilaterian karyotype and development.</title>
        <authorList>
            <person name="Wang S."/>
            <person name="Zhang J."/>
            <person name="Jiao W."/>
            <person name="Li J."/>
            <person name="Xun X."/>
            <person name="Sun Y."/>
            <person name="Guo X."/>
            <person name="Huan P."/>
            <person name="Dong B."/>
            <person name="Zhang L."/>
            <person name="Hu X."/>
            <person name="Sun X."/>
            <person name="Wang J."/>
            <person name="Zhao C."/>
            <person name="Wang Y."/>
            <person name="Wang D."/>
            <person name="Huang X."/>
            <person name="Wang R."/>
            <person name="Lv J."/>
            <person name="Li Y."/>
            <person name="Zhang Z."/>
            <person name="Liu B."/>
            <person name="Lu W."/>
            <person name="Hui Y."/>
            <person name="Liang J."/>
            <person name="Zhou Z."/>
            <person name="Hou R."/>
            <person name="Li X."/>
            <person name="Liu Y."/>
            <person name="Li H."/>
            <person name="Ning X."/>
            <person name="Lin Y."/>
            <person name="Zhao L."/>
            <person name="Xing Q."/>
            <person name="Dou J."/>
            <person name="Li Y."/>
            <person name="Mao J."/>
            <person name="Guo H."/>
            <person name="Dou H."/>
            <person name="Li T."/>
            <person name="Mu C."/>
            <person name="Jiang W."/>
            <person name="Fu Q."/>
            <person name="Fu X."/>
            <person name="Miao Y."/>
            <person name="Liu J."/>
            <person name="Yu Q."/>
            <person name="Li R."/>
            <person name="Liao H."/>
            <person name="Li X."/>
            <person name="Kong Y."/>
            <person name="Jiang Z."/>
            <person name="Chourrout D."/>
            <person name="Li R."/>
            <person name="Bao Z."/>
        </authorList>
    </citation>
    <scope>NUCLEOTIDE SEQUENCE [LARGE SCALE GENOMIC DNA]</scope>
    <source>
        <strain evidence="2 3">PY_sf001</strain>
    </source>
</reference>
<feature type="transmembrane region" description="Helical" evidence="1">
    <location>
        <begin position="219"/>
        <end position="243"/>
    </location>
</feature>
<evidence type="ECO:0000313" key="3">
    <source>
        <dbReference type="Proteomes" id="UP000242188"/>
    </source>
</evidence>
<dbReference type="EMBL" id="NEDP02005574">
    <property type="protein sequence ID" value="OWF38051.1"/>
    <property type="molecule type" value="Genomic_DNA"/>
</dbReference>
<dbReference type="AlphaFoldDB" id="A0A210PNJ0"/>
<keyword evidence="1" id="KW-1133">Transmembrane helix</keyword>
<keyword evidence="3" id="KW-1185">Reference proteome</keyword>
<accession>A0A210PNJ0</accession>
<gene>
    <name evidence="2" type="ORF">KP79_PYT12804</name>
</gene>
<protein>
    <submittedName>
        <fullName evidence="2">Uncharacterized protein</fullName>
    </submittedName>
</protein>
<proteinExistence type="predicted"/>
<comment type="caution">
    <text evidence="2">The sequence shown here is derived from an EMBL/GenBank/DDBJ whole genome shotgun (WGS) entry which is preliminary data.</text>
</comment>
<keyword evidence="1" id="KW-0472">Membrane</keyword>
<dbReference type="OrthoDB" id="6104853at2759"/>
<organism evidence="2 3">
    <name type="scientific">Mizuhopecten yessoensis</name>
    <name type="common">Japanese scallop</name>
    <name type="synonym">Patinopecten yessoensis</name>
    <dbReference type="NCBI Taxonomy" id="6573"/>
    <lineage>
        <taxon>Eukaryota</taxon>
        <taxon>Metazoa</taxon>
        <taxon>Spiralia</taxon>
        <taxon>Lophotrochozoa</taxon>
        <taxon>Mollusca</taxon>
        <taxon>Bivalvia</taxon>
        <taxon>Autobranchia</taxon>
        <taxon>Pteriomorphia</taxon>
        <taxon>Pectinida</taxon>
        <taxon>Pectinoidea</taxon>
        <taxon>Pectinidae</taxon>
        <taxon>Mizuhopecten</taxon>
    </lineage>
</organism>
<name>A0A210PNJ0_MIZYE</name>
<dbReference type="Proteomes" id="UP000242188">
    <property type="component" value="Unassembled WGS sequence"/>
</dbReference>